<evidence type="ECO:0000313" key="2">
    <source>
        <dbReference type="Proteomes" id="UP001631969"/>
    </source>
</evidence>
<comment type="caution">
    <text evidence="1">The sequence shown here is derived from an EMBL/GenBank/DDBJ whole genome shotgun (WGS) entry which is preliminary data.</text>
</comment>
<name>A0ACC7P768_9BACL</name>
<dbReference type="Proteomes" id="UP001631969">
    <property type="component" value="Unassembled WGS sequence"/>
</dbReference>
<protein>
    <submittedName>
        <fullName evidence="1">YceI family protein</fullName>
    </submittedName>
</protein>
<sequence length="233" mass="24856">MNKWKLATIITVIVIVAGGGIGYYAYDYYAGNHVEVKDVISAPTTSGGTQGAATAATPAAAADVNGTWNIQSASEVYFSVTTSKETVNFSVKPVTGSWTLNTADPTQNKAEGAVELSGLSSGNGQRDNHIKGADYLQVEQHPKATFTVKSFENLPKEWKAGATESFKMTGTLTVRGIAKDVTFDTKAQLDGTQLKLEGQTVVTFEDYGMKNPHTVVLSAQNDVTVQLRLVLSK</sequence>
<proteinExistence type="predicted"/>
<accession>A0ACC7P768</accession>
<dbReference type="EMBL" id="JBJURJ010000026">
    <property type="protein sequence ID" value="MFM9332094.1"/>
    <property type="molecule type" value="Genomic_DNA"/>
</dbReference>
<reference evidence="1" key="1">
    <citation type="submission" date="2024-12" db="EMBL/GenBank/DDBJ databases">
        <authorList>
            <person name="Wu N."/>
        </authorList>
    </citation>
    <scope>NUCLEOTIDE SEQUENCE</scope>
    <source>
        <strain evidence="1">P15</strain>
    </source>
</reference>
<evidence type="ECO:0000313" key="1">
    <source>
        <dbReference type="EMBL" id="MFM9332094.1"/>
    </source>
</evidence>
<gene>
    <name evidence="1" type="ORF">ACI1P1_27735</name>
</gene>
<keyword evidence="2" id="KW-1185">Reference proteome</keyword>
<organism evidence="1 2">
    <name type="scientific">Paenibacillus mesotrionivorans</name>
    <dbReference type="NCBI Taxonomy" id="3160968"/>
    <lineage>
        <taxon>Bacteria</taxon>
        <taxon>Bacillati</taxon>
        <taxon>Bacillota</taxon>
        <taxon>Bacilli</taxon>
        <taxon>Bacillales</taxon>
        <taxon>Paenibacillaceae</taxon>
        <taxon>Paenibacillus</taxon>
    </lineage>
</organism>